<dbReference type="InterPro" id="IPR036890">
    <property type="entry name" value="HATPase_C_sf"/>
</dbReference>
<dbReference type="GO" id="GO:0000155">
    <property type="term" value="F:phosphorelay sensor kinase activity"/>
    <property type="evidence" value="ECO:0007669"/>
    <property type="project" value="InterPro"/>
</dbReference>
<dbReference type="AlphaFoldDB" id="A0AA41UKE7"/>
<dbReference type="Gene3D" id="1.10.287.130">
    <property type="match status" value="1"/>
</dbReference>
<evidence type="ECO:0000259" key="10">
    <source>
        <dbReference type="PROSITE" id="PS50113"/>
    </source>
</evidence>
<dbReference type="InterPro" id="IPR003594">
    <property type="entry name" value="HATPase_dom"/>
</dbReference>
<dbReference type="SUPFAM" id="SSF55785">
    <property type="entry name" value="PYP-like sensor domain (PAS domain)"/>
    <property type="match status" value="2"/>
</dbReference>
<comment type="caution">
    <text evidence="11">The sequence shown here is derived from an EMBL/GenBank/DDBJ whole genome shotgun (WGS) entry which is preliminary data.</text>
</comment>
<dbReference type="SUPFAM" id="SSF55874">
    <property type="entry name" value="ATPase domain of HSP90 chaperone/DNA topoisomerase II/histidine kinase"/>
    <property type="match status" value="1"/>
</dbReference>
<dbReference type="CDD" id="cd00156">
    <property type="entry name" value="REC"/>
    <property type="match status" value="1"/>
</dbReference>
<dbReference type="InterPro" id="IPR000014">
    <property type="entry name" value="PAS"/>
</dbReference>
<dbReference type="EC" id="2.7.13.3" evidence="2"/>
<keyword evidence="5" id="KW-0418">Kinase</keyword>
<reference evidence="11" key="1">
    <citation type="submission" date="2022-04" db="EMBL/GenBank/DDBJ databases">
        <title>Desulfatitalea alkaliphila sp. nov., a novel anaerobic sulfate-reducing bacterium isolated from terrestrial mud volcano, Taman Peninsula, Russia.</title>
        <authorList>
            <person name="Khomyakova M.A."/>
            <person name="Merkel A.Y."/>
            <person name="Slobodkin A.I."/>
        </authorList>
    </citation>
    <scope>NUCLEOTIDE SEQUENCE</scope>
    <source>
        <strain evidence="11">M08but</strain>
    </source>
</reference>
<dbReference type="InterPro" id="IPR035965">
    <property type="entry name" value="PAS-like_dom_sf"/>
</dbReference>
<feature type="domain" description="PAS" evidence="9">
    <location>
        <begin position="285"/>
        <end position="331"/>
    </location>
</feature>
<dbReference type="PANTHER" id="PTHR43065">
    <property type="entry name" value="SENSOR HISTIDINE KINASE"/>
    <property type="match status" value="1"/>
</dbReference>
<dbReference type="SMART" id="SM00065">
    <property type="entry name" value="GAF"/>
    <property type="match status" value="1"/>
</dbReference>
<dbReference type="RefSeq" id="WP_246904485.1">
    <property type="nucleotide sequence ID" value="NZ_JALJRB010000006.1"/>
</dbReference>
<proteinExistence type="predicted"/>
<feature type="domain" description="PAC" evidence="10">
    <location>
        <begin position="81"/>
        <end position="133"/>
    </location>
</feature>
<gene>
    <name evidence="11" type="ORF">MRX98_07190</name>
</gene>
<comment type="catalytic activity">
    <reaction evidence="1">
        <text>ATP + protein L-histidine = ADP + protein N-phospho-L-histidine.</text>
        <dbReference type="EC" id="2.7.13.3"/>
    </reaction>
</comment>
<dbReference type="InterPro" id="IPR036097">
    <property type="entry name" value="HisK_dim/P_sf"/>
</dbReference>
<dbReference type="PRINTS" id="PR00344">
    <property type="entry name" value="BCTRLSENSOR"/>
</dbReference>
<feature type="domain" description="PAS" evidence="9">
    <location>
        <begin position="7"/>
        <end position="77"/>
    </location>
</feature>
<dbReference type="Pfam" id="PF00072">
    <property type="entry name" value="Response_reg"/>
    <property type="match status" value="1"/>
</dbReference>
<feature type="domain" description="Histidine kinase" evidence="7">
    <location>
        <begin position="423"/>
        <end position="647"/>
    </location>
</feature>
<dbReference type="Proteomes" id="UP001165427">
    <property type="component" value="Unassembled WGS sequence"/>
</dbReference>
<dbReference type="InterPro" id="IPR004358">
    <property type="entry name" value="Sig_transdc_His_kin-like_C"/>
</dbReference>
<dbReference type="Pfam" id="PF00512">
    <property type="entry name" value="HisKA"/>
    <property type="match status" value="1"/>
</dbReference>
<dbReference type="SMART" id="SM00388">
    <property type="entry name" value="HisKA"/>
    <property type="match status" value="1"/>
</dbReference>
<dbReference type="SMART" id="SM00086">
    <property type="entry name" value="PAC"/>
    <property type="match status" value="2"/>
</dbReference>
<evidence type="ECO:0000313" key="11">
    <source>
        <dbReference type="EMBL" id="MCJ8500356.1"/>
    </source>
</evidence>
<evidence type="ECO:0000259" key="9">
    <source>
        <dbReference type="PROSITE" id="PS50112"/>
    </source>
</evidence>
<dbReference type="CDD" id="cd00082">
    <property type="entry name" value="HisKA"/>
    <property type="match status" value="1"/>
</dbReference>
<dbReference type="SMART" id="SM00091">
    <property type="entry name" value="PAS"/>
    <property type="match status" value="2"/>
</dbReference>
<sequence>MNRQQRQEERYRALLEGVDVGYFEVDLDGRYTFHNDAFCRIAGCPGEQLIGRSYRGFMSPETRARLRSIYNRIYRTGEPVSGFHYDRTDGLGRRKHIESSVSLIHDDNGAPIGFRGIVRDVTDRKRSEAVLRALAASSSASGEDIFRFLVKQLASLQKVRCVLLGRLVAEGVETVHTLAVWQTDGFDPNFNYDLAGTPCEHVVGQGTCFYPRRVQDRFPDDTLLAEMGAESYWGTPLKDSSGKVLGLLALLDDQPMDEDSETLALLQVFAMRAGAELERQKAEAERELLMTAVDQSGEMVVITERDGTIRFVNPSFSAITGYASDEALGQNPRILKSGHHDPLFYAELWETILDGRRWSGRLINRRKDGTLYTADCAISPVRAADGTIAYFIWIARDVTDHLALEKRLTIAQKMEAIGALSAGIAHDFNNILFPILGRAEMLLDEFDSGSRHHEDVAEIYKAARRAGELVSQILSFSRQAELKHEVVRIQAVLKEVLKMVRATIPANIKIITDFEPDCGNVLANPTHLHQIVLNLITNAYQAMPPEEGGAITIATKVLCPTDPEKPDTLSVDEAYVRLSVSDTGHGIASDTLGRIFDPFFTTKVPGSGTGLGLAVVSGIVKEYGGDIQVVSQVGHGTTFHVYLQLVAGSEETMPDISRGGRILGSGRILLVDDEVSIVRLLTQMLERLGYDVRGLADPLEAWARFRSDPRAFDLVITDMAMPGMTGTQLAGMLHSVRPDLPVILCTGFSEAVDAQSCEVHGIQGFLMKPVAMRALSGMVRRVLDECSASN</sequence>
<feature type="domain" description="Response regulatory" evidence="8">
    <location>
        <begin position="667"/>
        <end position="783"/>
    </location>
</feature>
<evidence type="ECO:0000256" key="4">
    <source>
        <dbReference type="ARBA" id="ARBA00022679"/>
    </source>
</evidence>
<feature type="modified residue" description="4-aspartylphosphate" evidence="6">
    <location>
        <position position="718"/>
    </location>
</feature>
<dbReference type="InterPro" id="IPR003661">
    <property type="entry name" value="HisK_dim/P_dom"/>
</dbReference>
<dbReference type="Gene3D" id="3.40.50.2300">
    <property type="match status" value="1"/>
</dbReference>
<evidence type="ECO:0000313" key="12">
    <source>
        <dbReference type="Proteomes" id="UP001165427"/>
    </source>
</evidence>
<evidence type="ECO:0000256" key="1">
    <source>
        <dbReference type="ARBA" id="ARBA00000085"/>
    </source>
</evidence>
<dbReference type="InterPro" id="IPR001789">
    <property type="entry name" value="Sig_transdc_resp-reg_receiver"/>
</dbReference>
<dbReference type="Gene3D" id="3.30.450.40">
    <property type="match status" value="1"/>
</dbReference>
<dbReference type="InterPro" id="IPR003018">
    <property type="entry name" value="GAF"/>
</dbReference>
<organism evidence="11 12">
    <name type="scientific">Desulfatitalea alkaliphila</name>
    <dbReference type="NCBI Taxonomy" id="2929485"/>
    <lineage>
        <taxon>Bacteria</taxon>
        <taxon>Pseudomonadati</taxon>
        <taxon>Thermodesulfobacteriota</taxon>
        <taxon>Desulfobacteria</taxon>
        <taxon>Desulfobacterales</taxon>
        <taxon>Desulfosarcinaceae</taxon>
        <taxon>Desulfatitalea</taxon>
    </lineage>
</organism>
<protein>
    <recommendedName>
        <fullName evidence="2">histidine kinase</fullName>
        <ecNumber evidence="2">2.7.13.3</ecNumber>
    </recommendedName>
</protein>
<dbReference type="PROSITE" id="PS50110">
    <property type="entry name" value="RESPONSE_REGULATORY"/>
    <property type="match status" value="1"/>
</dbReference>
<dbReference type="SMART" id="SM00448">
    <property type="entry name" value="REC"/>
    <property type="match status" value="1"/>
</dbReference>
<dbReference type="PANTHER" id="PTHR43065:SF42">
    <property type="entry name" value="TWO-COMPONENT SENSOR PPRA"/>
    <property type="match status" value="1"/>
</dbReference>
<dbReference type="InterPro" id="IPR011006">
    <property type="entry name" value="CheY-like_superfamily"/>
</dbReference>
<dbReference type="Pfam" id="PF02518">
    <property type="entry name" value="HATPase_c"/>
    <property type="match status" value="1"/>
</dbReference>
<keyword evidence="12" id="KW-1185">Reference proteome</keyword>
<dbReference type="SUPFAM" id="SSF47384">
    <property type="entry name" value="Homodimeric domain of signal transducing histidine kinase"/>
    <property type="match status" value="1"/>
</dbReference>
<dbReference type="Pfam" id="PF08448">
    <property type="entry name" value="PAS_4"/>
    <property type="match status" value="1"/>
</dbReference>
<dbReference type="SUPFAM" id="SSF52172">
    <property type="entry name" value="CheY-like"/>
    <property type="match status" value="1"/>
</dbReference>
<dbReference type="PROSITE" id="PS50109">
    <property type="entry name" value="HIS_KIN"/>
    <property type="match status" value="1"/>
</dbReference>
<dbReference type="NCBIfam" id="TIGR00229">
    <property type="entry name" value="sensory_box"/>
    <property type="match status" value="2"/>
</dbReference>
<dbReference type="Gene3D" id="3.30.565.10">
    <property type="entry name" value="Histidine kinase-like ATPase, C-terminal domain"/>
    <property type="match status" value="1"/>
</dbReference>
<feature type="domain" description="PAC" evidence="10">
    <location>
        <begin position="356"/>
        <end position="410"/>
    </location>
</feature>
<dbReference type="InterPro" id="IPR005467">
    <property type="entry name" value="His_kinase_dom"/>
</dbReference>
<dbReference type="EMBL" id="JALJRB010000006">
    <property type="protein sequence ID" value="MCJ8500356.1"/>
    <property type="molecule type" value="Genomic_DNA"/>
</dbReference>
<keyword evidence="3 6" id="KW-0597">Phosphoprotein</keyword>
<dbReference type="PROSITE" id="PS50113">
    <property type="entry name" value="PAC"/>
    <property type="match status" value="2"/>
</dbReference>
<name>A0AA41UKE7_9BACT</name>
<dbReference type="Pfam" id="PF01590">
    <property type="entry name" value="GAF"/>
    <property type="match status" value="1"/>
</dbReference>
<dbReference type="InterPro" id="IPR029016">
    <property type="entry name" value="GAF-like_dom_sf"/>
</dbReference>
<dbReference type="Gene3D" id="3.30.450.20">
    <property type="entry name" value="PAS domain"/>
    <property type="match status" value="2"/>
</dbReference>
<evidence type="ECO:0000256" key="2">
    <source>
        <dbReference type="ARBA" id="ARBA00012438"/>
    </source>
</evidence>
<dbReference type="InterPro" id="IPR000700">
    <property type="entry name" value="PAS-assoc_C"/>
</dbReference>
<evidence type="ECO:0000256" key="5">
    <source>
        <dbReference type="ARBA" id="ARBA00022777"/>
    </source>
</evidence>
<dbReference type="SUPFAM" id="SSF55781">
    <property type="entry name" value="GAF domain-like"/>
    <property type="match status" value="1"/>
</dbReference>
<evidence type="ECO:0000259" key="8">
    <source>
        <dbReference type="PROSITE" id="PS50110"/>
    </source>
</evidence>
<dbReference type="SMART" id="SM00387">
    <property type="entry name" value="HATPase_c"/>
    <property type="match status" value="1"/>
</dbReference>
<dbReference type="InterPro" id="IPR001610">
    <property type="entry name" value="PAC"/>
</dbReference>
<evidence type="ECO:0000256" key="6">
    <source>
        <dbReference type="PROSITE-ProRule" id="PRU00169"/>
    </source>
</evidence>
<dbReference type="InterPro" id="IPR013656">
    <property type="entry name" value="PAS_4"/>
</dbReference>
<dbReference type="Pfam" id="PF13426">
    <property type="entry name" value="PAS_9"/>
    <property type="match status" value="1"/>
</dbReference>
<evidence type="ECO:0000256" key="3">
    <source>
        <dbReference type="ARBA" id="ARBA00022553"/>
    </source>
</evidence>
<dbReference type="PROSITE" id="PS50112">
    <property type="entry name" value="PAS"/>
    <property type="match status" value="2"/>
</dbReference>
<accession>A0AA41UKE7</accession>
<keyword evidence="4" id="KW-0808">Transferase</keyword>
<dbReference type="CDD" id="cd00130">
    <property type="entry name" value="PAS"/>
    <property type="match status" value="2"/>
</dbReference>
<evidence type="ECO:0000259" key="7">
    <source>
        <dbReference type="PROSITE" id="PS50109"/>
    </source>
</evidence>